<evidence type="ECO:0000313" key="1">
    <source>
        <dbReference type="EMBL" id="EQK42933.1"/>
    </source>
</evidence>
<accession>T4VN47</accession>
<comment type="caution">
    <text evidence="1">The sequence shown here is derived from an EMBL/GenBank/DDBJ whole genome shotgun (WGS) entry which is preliminary data.</text>
</comment>
<dbReference type="EMBL" id="AVNC01000015">
    <property type="protein sequence ID" value="EQK42933.1"/>
    <property type="molecule type" value="Genomic_DNA"/>
</dbReference>
<name>T4VN47_PARBF</name>
<evidence type="ECO:0000313" key="2">
    <source>
        <dbReference type="Proteomes" id="UP000015688"/>
    </source>
</evidence>
<gene>
    <name evidence="1" type="ORF">C672_1877</name>
</gene>
<protein>
    <submittedName>
        <fullName evidence="1">Uncharacterized protein</fullName>
    </submittedName>
</protein>
<dbReference type="PATRIC" id="fig|1233171.3.peg.1766"/>
<dbReference type="RefSeq" id="WP_021433041.1">
    <property type="nucleotide sequence ID" value="NZ_AVNC01000015.1"/>
</dbReference>
<sequence length="58" mass="6536">MKESRDLNISFNKSGSGSISTKLTIPISFIKDMGLTQEDRAVEVTYDKIEKTITIKKK</sequence>
<organism evidence="1 2">
    <name type="scientific">Paraclostridium bifermentans ATCC 638 = DSM 14991</name>
    <dbReference type="NCBI Taxonomy" id="1233171"/>
    <lineage>
        <taxon>Bacteria</taxon>
        <taxon>Bacillati</taxon>
        <taxon>Bacillota</taxon>
        <taxon>Clostridia</taxon>
        <taxon>Peptostreptococcales</taxon>
        <taxon>Peptostreptococcaceae</taxon>
        <taxon>Paraclostridium</taxon>
    </lineage>
</organism>
<proteinExistence type="predicted"/>
<dbReference type="GeneID" id="67472722"/>
<reference evidence="1 2" key="1">
    <citation type="submission" date="2013-06" db="EMBL/GenBank/DDBJ databases">
        <authorList>
            <person name="Walk S."/>
            <person name="Aronoff D."/>
            <person name="Young V.Y."/>
            <person name="Marsh J."/>
            <person name="Harrison L."/>
            <person name="Daugherty S.C."/>
            <person name="Shefchek K.A."/>
            <person name="Hine E.E."/>
            <person name="Tallon L.J."/>
            <person name="Sadzewicz L.K."/>
            <person name="Rasko D.A."/>
        </authorList>
    </citation>
    <scope>NUCLEOTIDE SEQUENCE [LARGE SCALE GENOMIC DNA]</scope>
    <source>
        <strain evidence="1 2">ATCC 638</strain>
    </source>
</reference>
<dbReference type="Proteomes" id="UP000015688">
    <property type="component" value="Unassembled WGS sequence"/>
</dbReference>
<dbReference type="AlphaFoldDB" id="T4VN47"/>